<feature type="compositionally biased region" description="Polar residues" evidence="1">
    <location>
        <begin position="63"/>
        <end position="86"/>
    </location>
</feature>
<proteinExistence type="predicted"/>
<dbReference type="RefSeq" id="XP_027186092.1">
    <property type="nucleotide sequence ID" value="XM_027330291.1"/>
</dbReference>
<name>A0A3Q7Y6G0_CICAR</name>
<organism evidence="2 3">
    <name type="scientific">Cicer arietinum</name>
    <name type="common">Chickpea</name>
    <name type="synonym">Garbanzo</name>
    <dbReference type="NCBI Taxonomy" id="3827"/>
    <lineage>
        <taxon>Eukaryota</taxon>
        <taxon>Viridiplantae</taxon>
        <taxon>Streptophyta</taxon>
        <taxon>Embryophyta</taxon>
        <taxon>Tracheophyta</taxon>
        <taxon>Spermatophyta</taxon>
        <taxon>Magnoliopsida</taxon>
        <taxon>eudicotyledons</taxon>
        <taxon>Gunneridae</taxon>
        <taxon>Pentapetalae</taxon>
        <taxon>rosids</taxon>
        <taxon>fabids</taxon>
        <taxon>Fabales</taxon>
        <taxon>Fabaceae</taxon>
        <taxon>Papilionoideae</taxon>
        <taxon>50 kb inversion clade</taxon>
        <taxon>NPAAA clade</taxon>
        <taxon>Hologalegina</taxon>
        <taxon>IRL clade</taxon>
        <taxon>Cicereae</taxon>
        <taxon>Cicer</taxon>
    </lineage>
</organism>
<feature type="region of interest" description="Disordered" evidence="1">
    <location>
        <begin position="63"/>
        <end position="123"/>
    </location>
</feature>
<gene>
    <name evidence="3" type="primary">LOC113784132</name>
</gene>
<protein>
    <submittedName>
        <fullName evidence="3">Uncharacterized protein LOC113784132</fullName>
    </submittedName>
</protein>
<keyword evidence="2" id="KW-1185">Reference proteome</keyword>
<reference evidence="3" key="1">
    <citation type="submission" date="2025-08" db="UniProtKB">
        <authorList>
            <consortium name="RefSeq"/>
        </authorList>
    </citation>
    <scope>IDENTIFICATION</scope>
    <source>
        <tissue evidence="3">Etiolated seedlings</tissue>
    </source>
</reference>
<evidence type="ECO:0000313" key="3">
    <source>
        <dbReference type="RefSeq" id="XP_027186092.1"/>
    </source>
</evidence>
<dbReference type="AlphaFoldDB" id="A0A3Q7Y6G0"/>
<dbReference type="GeneID" id="113784132"/>
<dbReference type="Proteomes" id="UP000087171">
    <property type="component" value="Unplaced"/>
</dbReference>
<evidence type="ECO:0000256" key="1">
    <source>
        <dbReference type="SAM" id="MobiDB-lite"/>
    </source>
</evidence>
<dbReference type="KEGG" id="cam:113784132"/>
<evidence type="ECO:0000313" key="2">
    <source>
        <dbReference type="Proteomes" id="UP000087171"/>
    </source>
</evidence>
<accession>A0A3Q7Y6G0</accession>
<sequence length="190" mass="20960">MQPPQQFTFTSLLNEASDAAEEQKFLDLESTFPKTEQEVGEQVGLTDANKVAAEYDSTLFLQISSSSEQPSDAISNMMSHNVTDPQKNLGKQPAEDRRPLKRTIEVGESSSAKQQKKDSPVPAANEVIEEKNNNSSNQSSEHISMQILNSLYDPAFEAVGLPIDPNIRLMKALHDPTNADPANDSFYSFI</sequence>
<feature type="compositionally biased region" description="Basic and acidic residues" evidence="1">
    <location>
        <begin position="93"/>
        <end position="105"/>
    </location>
</feature>
<dbReference type="OrthoDB" id="1435019at2759"/>